<sequence length="413" mass="45839">MESSTAIMTPMMAEESDDPNDTATAVSEIDENSQIRNLSKDTEASPMPMASPQTILSFPLCPQASFRDPPSHMEVPSARRYPQKIISTLDQLEPQHSSSIWRIHIYIGCHGTAYSNGPDDSRAKSWKSELFTVWIYLCPKARINTASEEAKHKNLSQATCESSTPAYPDTVTDMMESTAPLKILKINPPMSSKQSLLLTNVKLNSNQPSCILPSQLSPLPRQQFRNSKSHPGTTLEKSTLFPELAAELRFRIWKPAYPEPSMISIIVIPFTLEWEAECATKSSSLLAVSHESRKEMLRTHLIIRGTAVRTPVLFDGAKDTLVFQRSPMRGLEKIPPLVLSSIRAVIWLGDYIIIGIPMDARSLAHLISSADNRRGIGRMSGLESTFISSMCSGGMNKDLDAEARKTRMTAFDN</sequence>
<proteinExistence type="predicted"/>
<dbReference type="Proteomes" id="UP000178129">
    <property type="component" value="Unassembled WGS sequence"/>
</dbReference>
<keyword evidence="4" id="KW-1185">Reference proteome</keyword>
<gene>
    <name evidence="3" type="ORF">RCO7_06406</name>
</gene>
<comment type="caution">
    <text evidence="3">The sequence shown here is derived from an EMBL/GenBank/DDBJ whole genome shotgun (WGS) entry which is preliminary data.</text>
</comment>
<feature type="domain" description="2EXR" evidence="2">
    <location>
        <begin position="239"/>
        <end position="321"/>
    </location>
</feature>
<dbReference type="Pfam" id="PF20150">
    <property type="entry name" value="2EXR"/>
    <property type="match status" value="1"/>
</dbReference>
<accession>A0A1E1KL24</accession>
<dbReference type="InterPro" id="IPR045518">
    <property type="entry name" value="2EXR"/>
</dbReference>
<organism evidence="3 4">
    <name type="scientific">Rhynchosporium graminicola</name>
    <dbReference type="NCBI Taxonomy" id="2792576"/>
    <lineage>
        <taxon>Eukaryota</taxon>
        <taxon>Fungi</taxon>
        <taxon>Dikarya</taxon>
        <taxon>Ascomycota</taxon>
        <taxon>Pezizomycotina</taxon>
        <taxon>Leotiomycetes</taxon>
        <taxon>Helotiales</taxon>
        <taxon>Ploettnerulaceae</taxon>
        <taxon>Rhynchosporium</taxon>
    </lineage>
</organism>
<name>A0A1E1KL24_9HELO</name>
<reference evidence="4" key="1">
    <citation type="submission" date="2016-03" db="EMBL/GenBank/DDBJ databases">
        <authorList>
            <person name="Ploux O."/>
        </authorList>
    </citation>
    <scope>NUCLEOTIDE SEQUENCE [LARGE SCALE GENOMIC DNA]</scope>
    <source>
        <strain evidence="4">UK7</strain>
    </source>
</reference>
<evidence type="ECO:0000256" key="1">
    <source>
        <dbReference type="SAM" id="MobiDB-lite"/>
    </source>
</evidence>
<protein>
    <recommendedName>
        <fullName evidence="2">2EXR domain-containing protein</fullName>
    </recommendedName>
</protein>
<evidence type="ECO:0000313" key="3">
    <source>
        <dbReference type="EMBL" id="CZS98700.1"/>
    </source>
</evidence>
<dbReference type="EMBL" id="FJUW01000015">
    <property type="protein sequence ID" value="CZS98700.1"/>
    <property type="molecule type" value="Genomic_DNA"/>
</dbReference>
<evidence type="ECO:0000259" key="2">
    <source>
        <dbReference type="Pfam" id="PF20150"/>
    </source>
</evidence>
<evidence type="ECO:0000313" key="4">
    <source>
        <dbReference type="Proteomes" id="UP000178129"/>
    </source>
</evidence>
<dbReference type="InParanoid" id="A0A1E1KL24"/>
<feature type="region of interest" description="Disordered" evidence="1">
    <location>
        <begin position="1"/>
        <end position="49"/>
    </location>
</feature>
<dbReference type="AlphaFoldDB" id="A0A1E1KL24"/>